<sequence>MLDRFTLPDLSVRVLGAPMAGGPSTPELVAAVTNAGGLGFLPAGLSSAEDLADAIVATRRLTSGPIGVNLFVRQRSAGKPERLAPFAAALAEEAERYGVALGEPDGADNEWPAQLDVVCDLRPEVVSFTFGSPSDDECRRLQRVGILTLGTITSIREAMIALSAGVDALVAQGPGAGGHRATFDALALPPSHPLEDLVSALVACFDCPVVAAGGLGTARDVGRLRAAGAAAVQLGTALLRADEAGTNPVHRAALCDPRFTETVVTPAFTGRYARALRNRFIEKHDGEATFGFPDVAMMTAPIQEAAAKLGDPHGIALWAGVAFGNTKTGPAADIVRGLAG</sequence>
<dbReference type="InterPro" id="IPR013785">
    <property type="entry name" value="Aldolase_TIM"/>
</dbReference>
<organism evidence="10 11">
    <name type="scientific">Mycobacterium conspicuum</name>
    <dbReference type="NCBI Taxonomy" id="44010"/>
    <lineage>
        <taxon>Bacteria</taxon>
        <taxon>Bacillati</taxon>
        <taxon>Actinomycetota</taxon>
        <taxon>Actinomycetes</taxon>
        <taxon>Mycobacteriales</taxon>
        <taxon>Mycobacteriaceae</taxon>
        <taxon>Mycobacterium</taxon>
    </lineage>
</organism>
<dbReference type="InterPro" id="IPR004136">
    <property type="entry name" value="NMO"/>
</dbReference>
<protein>
    <recommendedName>
        <fullName evidence="8">Propionate 3-nitronate monooxygenase</fullName>
    </recommendedName>
</protein>
<evidence type="ECO:0000256" key="7">
    <source>
        <dbReference type="ARBA" id="ARBA00023033"/>
    </source>
</evidence>
<evidence type="ECO:0000256" key="2">
    <source>
        <dbReference type="ARBA" id="ARBA00009881"/>
    </source>
</evidence>
<evidence type="ECO:0000313" key="11">
    <source>
        <dbReference type="Proteomes" id="UP000467385"/>
    </source>
</evidence>
<dbReference type="Gene3D" id="3.20.20.70">
    <property type="entry name" value="Aldolase class I"/>
    <property type="match status" value="1"/>
</dbReference>
<accession>A0A7I7Y816</accession>
<evidence type="ECO:0000256" key="6">
    <source>
        <dbReference type="ARBA" id="ARBA00023002"/>
    </source>
</evidence>
<evidence type="ECO:0000256" key="3">
    <source>
        <dbReference type="ARBA" id="ARBA00022575"/>
    </source>
</evidence>
<dbReference type="EMBL" id="AP022613">
    <property type="protein sequence ID" value="BBZ37839.1"/>
    <property type="molecule type" value="Genomic_DNA"/>
</dbReference>
<reference evidence="10 11" key="1">
    <citation type="journal article" date="2019" name="Emerg. Microbes Infect.">
        <title>Comprehensive subspecies identification of 175 nontuberculous mycobacteria species based on 7547 genomic profiles.</title>
        <authorList>
            <person name="Matsumoto Y."/>
            <person name="Kinjo T."/>
            <person name="Motooka D."/>
            <person name="Nabeya D."/>
            <person name="Jung N."/>
            <person name="Uechi K."/>
            <person name="Horii T."/>
            <person name="Iida T."/>
            <person name="Fujita J."/>
            <person name="Nakamura S."/>
        </authorList>
    </citation>
    <scope>NUCLEOTIDE SEQUENCE [LARGE SCALE GENOMIC DNA]</scope>
    <source>
        <strain evidence="10 11">JCM 14738</strain>
    </source>
</reference>
<keyword evidence="11" id="KW-1185">Reference proteome</keyword>
<dbReference type="Pfam" id="PF03060">
    <property type="entry name" value="NMO"/>
    <property type="match status" value="1"/>
</dbReference>
<dbReference type="CDD" id="cd04730">
    <property type="entry name" value="NPD_like"/>
    <property type="match status" value="1"/>
</dbReference>
<dbReference type="GO" id="GO:0009636">
    <property type="term" value="P:response to toxic substance"/>
    <property type="evidence" value="ECO:0007669"/>
    <property type="project" value="UniProtKB-KW"/>
</dbReference>
<keyword evidence="4" id="KW-0285">Flavoprotein</keyword>
<comment type="catalytic activity">
    <reaction evidence="9">
        <text>3 propionate 3-nitronate + 3 O2 + H2O = 3 3-oxopropanoate + 2 nitrate + nitrite + H2O2 + 3 H(+)</text>
        <dbReference type="Rhea" id="RHEA:57332"/>
        <dbReference type="ChEBI" id="CHEBI:15377"/>
        <dbReference type="ChEBI" id="CHEBI:15378"/>
        <dbReference type="ChEBI" id="CHEBI:15379"/>
        <dbReference type="ChEBI" id="CHEBI:16240"/>
        <dbReference type="ChEBI" id="CHEBI:16301"/>
        <dbReference type="ChEBI" id="CHEBI:17632"/>
        <dbReference type="ChEBI" id="CHEBI:33190"/>
        <dbReference type="ChEBI" id="CHEBI:136067"/>
    </reaction>
</comment>
<dbReference type="GO" id="GO:0018580">
    <property type="term" value="F:nitronate monooxygenase activity"/>
    <property type="evidence" value="ECO:0007669"/>
    <property type="project" value="InterPro"/>
</dbReference>
<keyword evidence="6" id="KW-0560">Oxidoreductase</keyword>
<comment type="similarity">
    <text evidence="2">Belongs to the nitronate monooxygenase family. NMO class I subfamily.</text>
</comment>
<dbReference type="PANTHER" id="PTHR42747">
    <property type="entry name" value="NITRONATE MONOOXYGENASE-RELATED"/>
    <property type="match status" value="1"/>
</dbReference>
<keyword evidence="7" id="KW-0503">Monooxygenase</keyword>
<keyword evidence="3" id="KW-0216">Detoxification</keyword>
<comment type="cofactor">
    <cofactor evidence="1">
        <name>FMN</name>
        <dbReference type="ChEBI" id="CHEBI:58210"/>
    </cofactor>
</comment>
<evidence type="ECO:0000256" key="1">
    <source>
        <dbReference type="ARBA" id="ARBA00001917"/>
    </source>
</evidence>
<evidence type="ECO:0000256" key="8">
    <source>
        <dbReference type="ARBA" id="ARBA00031155"/>
    </source>
</evidence>
<dbReference type="RefSeq" id="WP_263988250.1">
    <property type="nucleotide sequence ID" value="NZ_AP022613.1"/>
</dbReference>
<gene>
    <name evidence="10" type="ORF">MCNS_09020</name>
</gene>
<proteinExistence type="inferred from homology"/>
<evidence type="ECO:0000256" key="5">
    <source>
        <dbReference type="ARBA" id="ARBA00022643"/>
    </source>
</evidence>
<dbReference type="AlphaFoldDB" id="A0A7I7Y816"/>
<keyword evidence="5" id="KW-0288">FMN</keyword>
<dbReference type="Proteomes" id="UP000467385">
    <property type="component" value="Chromosome"/>
</dbReference>
<evidence type="ECO:0000313" key="10">
    <source>
        <dbReference type="EMBL" id="BBZ37839.1"/>
    </source>
</evidence>
<name>A0A7I7Y816_9MYCO</name>
<evidence type="ECO:0000256" key="9">
    <source>
        <dbReference type="ARBA" id="ARBA00049401"/>
    </source>
</evidence>
<dbReference type="SUPFAM" id="SSF51412">
    <property type="entry name" value="Inosine monophosphate dehydrogenase (IMPDH)"/>
    <property type="match status" value="1"/>
</dbReference>
<dbReference type="PANTHER" id="PTHR42747:SF3">
    <property type="entry name" value="NITRONATE MONOOXYGENASE-RELATED"/>
    <property type="match status" value="1"/>
</dbReference>
<evidence type="ECO:0000256" key="4">
    <source>
        <dbReference type="ARBA" id="ARBA00022630"/>
    </source>
</evidence>